<dbReference type="EMBL" id="GGEC01066312">
    <property type="protein sequence ID" value="MBX46796.1"/>
    <property type="molecule type" value="Transcribed_RNA"/>
</dbReference>
<protein>
    <submittedName>
        <fullName evidence="1">Uncharacterized protein</fullName>
    </submittedName>
</protein>
<proteinExistence type="predicted"/>
<name>A0A2P2NWA3_RHIMU</name>
<evidence type="ECO:0000313" key="1">
    <source>
        <dbReference type="EMBL" id="MBX46796.1"/>
    </source>
</evidence>
<sequence length="27" mass="2976">MEYLVIIHNHKQDGCNGSCSGIYGSYS</sequence>
<organism evidence="1">
    <name type="scientific">Rhizophora mucronata</name>
    <name type="common">Asiatic mangrove</name>
    <dbReference type="NCBI Taxonomy" id="61149"/>
    <lineage>
        <taxon>Eukaryota</taxon>
        <taxon>Viridiplantae</taxon>
        <taxon>Streptophyta</taxon>
        <taxon>Embryophyta</taxon>
        <taxon>Tracheophyta</taxon>
        <taxon>Spermatophyta</taxon>
        <taxon>Magnoliopsida</taxon>
        <taxon>eudicotyledons</taxon>
        <taxon>Gunneridae</taxon>
        <taxon>Pentapetalae</taxon>
        <taxon>rosids</taxon>
        <taxon>fabids</taxon>
        <taxon>Malpighiales</taxon>
        <taxon>Rhizophoraceae</taxon>
        <taxon>Rhizophora</taxon>
    </lineage>
</organism>
<reference evidence="1" key="1">
    <citation type="submission" date="2018-02" db="EMBL/GenBank/DDBJ databases">
        <title>Rhizophora mucronata_Transcriptome.</title>
        <authorList>
            <person name="Meera S.P."/>
            <person name="Sreeshan A."/>
            <person name="Augustine A."/>
        </authorList>
    </citation>
    <scope>NUCLEOTIDE SEQUENCE</scope>
    <source>
        <tissue evidence="1">Leaf</tissue>
    </source>
</reference>
<dbReference type="AlphaFoldDB" id="A0A2P2NWA3"/>
<accession>A0A2P2NWA3</accession>